<dbReference type="AlphaFoldDB" id="C7DGI0"/>
<dbReference type="EMBL" id="GG697238">
    <property type="protein sequence ID" value="EET90327.1"/>
    <property type="molecule type" value="Genomic_DNA"/>
</dbReference>
<dbReference type="InterPro" id="IPR002792">
    <property type="entry name" value="TRAM_dom"/>
</dbReference>
<feature type="compositionally biased region" description="Acidic residues" evidence="1">
    <location>
        <begin position="1"/>
        <end position="12"/>
    </location>
</feature>
<sequence>MSEEEAGEEDSGQNEGFGSHRHEGGHVHGERGGMHIKPSYFLEKPVKVGDEVEVTIEAVASKGDGIAKVNGFVIFIKGAKQGDKLKVKITEVKARYAVGEPV</sequence>
<protein>
    <submittedName>
        <fullName evidence="3">Deoxyribonuclease/rho motif-related TRAM</fullName>
    </submittedName>
</protein>
<dbReference type="Gene3D" id="2.40.50.140">
    <property type="entry name" value="Nucleic acid-binding proteins"/>
    <property type="match status" value="1"/>
</dbReference>
<dbReference type="Pfam" id="PF01938">
    <property type="entry name" value="TRAM"/>
    <property type="match status" value="1"/>
</dbReference>
<dbReference type="InterPro" id="IPR012340">
    <property type="entry name" value="NA-bd_OB-fold"/>
</dbReference>
<evidence type="ECO:0000313" key="3">
    <source>
        <dbReference type="EMBL" id="EET90327.1"/>
    </source>
</evidence>
<name>C7DGI0_MICA2</name>
<dbReference type="SUPFAM" id="SSF50249">
    <property type="entry name" value="Nucleic acid-binding proteins"/>
    <property type="match status" value="1"/>
</dbReference>
<feature type="domain" description="TRAM" evidence="2">
    <location>
        <begin position="45"/>
        <end position="102"/>
    </location>
</feature>
<proteinExistence type="predicted"/>
<feature type="compositionally biased region" description="Basic and acidic residues" evidence="1">
    <location>
        <begin position="18"/>
        <end position="33"/>
    </location>
</feature>
<evidence type="ECO:0000313" key="4">
    <source>
        <dbReference type="Proteomes" id="UP000332487"/>
    </source>
</evidence>
<evidence type="ECO:0000259" key="2">
    <source>
        <dbReference type="PROSITE" id="PS50926"/>
    </source>
</evidence>
<feature type="region of interest" description="Disordered" evidence="1">
    <location>
        <begin position="1"/>
        <end position="36"/>
    </location>
</feature>
<accession>C7DGI0</accession>
<dbReference type="PROSITE" id="PS50926">
    <property type="entry name" value="TRAM"/>
    <property type="match status" value="1"/>
</dbReference>
<organism evidence="3 4">
    <name type="scientific">Candidatus Micrarchaeum acidiphilum ARMAN-2</name>
    <dbReference type="NCBI Taxonomy" id="425595"/>
    <lineage>
        <taxon>Archaea</taxon>
        <taxon>Candidatus Micrarchaeota</taxon>
        <taxon>Candidatus Micrarchaeia</taxon>
        <taxon>Candidatus Micrarchaeales</taxon>
        <taxon>Candidatus Micrarchaeaceae</taxon>
        <taxon>Candidatus Micrarchaeum</taxon>
    </lineage>
</organism>
<reference evidence="3 4" key="2">
    <citation type="journal article" date="2010" name="Proc. Natl. Acad. Sci. U.S.A.">
        <title>Enigmatic, ultrasmall, uncultivated Archaea.</title>
        <authorList>
            <person name="Baker B.J."/>
            <person name="Comolli L.R."/>
            <person name="Dick G.J."/>
            <person name="Hauser L.J."/>
            <person name="Hyatt D."/>
            <person name="Dill B.D."/>
            <person name="Land M.L."/>
            <person name="Verberkmoes N.C."/>
            <person name="Hettich R.L."/>
            <person name="Banfield J.F."/>
        </authorList>
    </citation>
    <scope>NUCLEOTIDE SEQUENCE [LARGE SCALE GENOMIC DNA]</scope>
    <source>
        <strain evidence="3">ARMAN-2</strain>
    </source>
</reference>
<reference evidence="3 4" key="1">
    <citation type="journal article" date="2009" name="Genome Biol.">
        <title>Community-wide analysis of microbial genome sequence signatures.</title>
        <authorList>
            <person name="Dick G.J."/>
            <person name="Andersson A.F."/>
            <person name="Baker B.J."/>
            <person name="Simmons S.L."/>
            <person name="Thomas B.C."/>
            <person name="Yelton A.P."/>
            <person name="Banfield J.F."/>
        </authorList>
    </citation>
    <scope>NUCLEOTIDE SEQUENCE [LARGE SCALE GENOMIC DNA]</scope>
    <source>
        <strain evidence="3">ARMAN-2</strain>
    </source>
</reference>
<evidence type="ECO:0000256" key="1">
    <source>
        <dbReference type="SAM" id="MobiDB-lite"/>
    </source>
</evidence>
<keyword evidence="4" id="KW-1185">Reference proteome</keyword>
<dbReference type="Proteomes" id="UP000332487">
    <property type="component" value="Unassembled WGS sequence"/>
</dbReference>
<gene>
    <name evidence="3" type="ORF">UNLARM2_0182</name>
</gene>